<dbReference type="Gene3D" id="1.20.1420.30">
    <property type="entry name" value="NCX, central ion-binding region"/>
    <property type="match status" value="1"/>
</dbReference>
<evidence type="ECO:0000256" key="12">
    <source>
        <dbReference type="SAM" id="MobiDB-lite"/>
    </source>
</evidence>
<dbReference type="Pfam" id="PF01699">
    <property type="entry name" value="Na_Ca_ex"/>
    <property type="match status" value="2"/>
</dbReference>
<feature type="compositionally biased region" description="Acidic residues" evidence="12">
    <location>
        <begin position="162"/>
        <end position="172"/>
    </location>
</feature>
<gene>
    <name evidence="15" type="ORF">A7D00_6449</name>
</gene>
<dbReference type="GO" id="GO:0004497">
    <property type="term" value="F:monooxygenase activity"/>
    <property type="evidence" value="ECO:0007669"/>
    <property type="project" value="UniProtKB-KW"/>
</dbReference>
<evidence type="ECO:0000256" key="8">
    <source>
        <dbReference type="ARBA" id="ARBA00023002"/>
    </source>
</evidence>
<evidence type="ECO:0000256" key="9">
    <source>
        <dbReference type="ARBA" id="ARBA00023004"/>
    </source>
</evidence>
<dbReference type="PRINTS" id="PR00359">
    <property type="entry name" value="BP450"/>
</dbReference>
<evidence type="ECO:0000256" key="6">
    <source>
        <dbReference type="ARBA" id="ARBA00022723"/>
    </source>
</evidence>
<dbReference type="PROSITE" id="PS00086">
    <property type="entry name" value="CYTOCHROME_P450"/>
    <property type="match status" value="1"/>
</dbReference>
<evidence type="ECO:0000313" key="16">
    <source>
        <dbReference type="Proteomes" id="UP000243519"/>
    </source>
</evidence>
<dbReference type="Proteomes" id="UP000243519">
    <property type="component" value="Unassembled WGS sequence"/>
</dbReference>
<keyword evidence="6" id="KW-0479">Metal-binding</keyword>
<reference evidence="15 16" key="1">
    <citation type="submission" date="2016-05" db="EMBL/GenBank/DDBJ databases">
        <title>Genome sequencing of Trichophyton violaceum CMCC(F)T3l isolated from hair.</title>
        <authorList>
            <person name="Zhan P."/>
            <person name="Tao Y."/>
            <person name="Liu W."/>
        </authorList>
    </citation>
    <scope>NUCLEOTIDE SEQUENCE [LARGE SCALE GENOMIC DNA]</scope>
    <source>
        <strain evidence="16">CMCC(F)T3l</strain>
    </source>
</reference>
<evidence type="ECO:0000313" key="15">
    <source>
        <dbReference type="EMBL" id="OAL69734.1"/>
    </source>
</evidence>
<evidence type="ECO:0000256" key="10">
    <source>
        <dbReference type="ARBA" id="ARBA00023033"/>
    </source>
</evidence>
<comment type="subcellular location">
    <subcellularLocation>
        <location evidence="1">Membrane</location>
        <topology evidence="1">Multi-pass membrane protein</topology>
    </subcellularLocation>
</comment>
<keyword evidence="8" id="KW-0560">Oxidoreductase</keyword>
<dbReference type="PANTHER" id="PTHR46696">
    <property type="entry name" value="P450, PUTATIVE (EUROFUNG)-RELATED"/>
    <property type="match status" value="1"/>
</dbReference>
<dbReference type="GO" id="GO:0020037">
    <property type="term" value="F:heme binding"/>
    <property type="evidence" value="ECO:0007669"/>
    <property type="project" value="InterPro"/>
</dbReference>
<dbReference type="InterPro" id="IPR017972">
    <property type="entry name" value="Cyt_P450_CS"/>
</dbReference>
<dbReference type="OrthoDB" id="3945418at2759"/>
<dbReference type="FunFam" id="1.10.630.10:FF:000018">
    <property type="entry name" value="Cytochrome P450 monooxygenase"/>
    <property type="match status" value="1"/>
</dbReference>
<evidence type="ECO:0000256" key="4">
    <source>
        <dbReference type="ARBA" id="ARBA00022617"/>
    </source>
</evidence>
<evidence type="ECO:0000259" key="14">
    <source>
        <dbReference type="Pfam" id="PF01699"/>
    </source>
</evidence>
<feature type="transmembrane region" description="Helical" evidence="13">
    <location>
        <begin position="279"/>
        <end position="306"/>
    </location>
</feature>
<comment type="caution">
    <text evidence="15">The sequence shown here is derived from an EMBL/GenBank/DDBJ whole genome shotgun (WGS) entry which is preliminary data.</text>
</comment>
<keyword evidence="11 13" id="KW-0472">Membrane</keyword>
<dbReference type="Gene3D" id="1.10.630.10">
    <property type="entry name" value="Cytochrome P450"/>
    <property type="match status" value="1"/>
</dbReference>
<dbReference type="InterPro" id="IPR036396">
    <property type="entry name" value="Cyt_P450_sf"/>
</dbReference>
<feature type="transmembrane region" description="Helical" evidence="13">
    <location>
        <begin position="71"/>
        <end position="95"/>
    </location>
</feature>
<comment type="similarity">
    <text evidence="3">Belongs to the cytochrome P450 family.</text>
</comment>
<evidence type="ECO:0000256" key="13">
    <source>
        <dbReference type="SAM" id="Phobius"/>
    </source>
</evidence>
<dbReference type="GO" id="GO:0055085">
    <property type="term" value="P:transmembrane transport"/>
    <property type="evidence" value="ECO:0007669"/>
    <property type="project" value="InterPro"/>
</dbReference>
<dbReference type="Pfam" id="PF00067">
    <property type="entry name" value="p450"/>
    <property type="match status" value="1"/>
</dbReference>
<dbReference type="InterPro" id="IPR002397">
    <property type="entry name" value="Cyt_P450_B"/>
</dbReference>
<dbReference type="AlphaFoldDB" id="A0A178FCI8"/>
<proteinExistence type="inferred from homology"/>
<feature type="transmembrane region" description="Helical" evidence="13">
    <location>
        <begin position="312"/>
        <end position="337"/>
    </location>
</feature>
<dbReference type="GO" id="GO:0016020">
    <property type="term" value="C:membrane"/>
    <property type="evidence" value="ECO:0007669"/>
    <property type="project" value="UniProtKB-SubCell"/>
</dbReference>
<feature type="transmembrane region" description="Helical" evidence="13">
    <location>
        <begin position="214"/>
        <end position="234"/>
    </location>
</feature>
<evidence type="ECO:0000256" key="1">
    <source>
        <dbReference type="ARBA" id="ARBA00004141"/>
    </source>
</evidence>
<organism evidence="15 16">
    <name type="scientific">Trichophyton violaceum</name>
    <dbReference type="NCBI Taxonomy" id="34388"/>
    <lineage>
        <taxon>Eukaryota</taxon>
        <taxon>Fungi</taxon>
        <taxon>Dikarya</taxon>
        <taxon>Ascomycota</taxon>
        <taxon>Pezizomycotina</taxon>
        <taxon>Eurotiomycetes</taxon>
        <taxon>Eurotiomycetidae</taxon>
        <taxon>Onygenales</taxon>
        <taxon>Arthrodermataceae</taxon>
        <taxon>Trichophyton</taxon>
    </lineage>
</organism>
<keyword evidence="9" id="KW-0408">Iron</keyword>
<evidence type="ECO:0000256" key="7">
    <source>
        <dbReference type="ARBA" id="ARBA00022989"/>
    </source>
</evidence>
<dbReference type="PANTHER" id="PTHR46696:SF6">
    <property type="entry name" value="P450, PUTATIVE (EUROFUNG)-RELATED"/>
    <property type="match status" value="1"/>
</dbReference>
<sequence>MNWDVLCFNAATLIAGVFVLDYGADKFIDHTVIVGQRLGISQTVIALLTAGAEWEELAVVVAAVLQHRSPLALGNVTGSAISNILGAFSLGLLFYPQGLEFDRSAKVYSTLLLAVTTLFTVLAFFNLLNRIVGGILIAIFGLYIVSIIYAIYSGVASPPELSDSDSDGESNDGDGHGPLSETAPLIQNNEHEHEHEHAPSSDDKGSRRNRGLPYHIFHLTMGFLSLSLSGYILSHSAVTIADSLHLSGTVFGLTVVSFATTLPEKLVAVLSGSRGQAGIMAATTAGSNIFLLTLCLGAVAAAGYQAQGVDNFVLFELLAVWVSSLAFCTVVFLGLVYHLPAVSKVELWDGSQAWLVVKHKDICSVLTDQRLSKQRNRPGFPELDAGGKEAAKRKPTFVDMDPPEHMQQRSMVEPLFTREHIDGMRPHIQQTVNTLIDEMIIGGGKPAVDIVEKLALPTASYIIYGILGVPFKDLKYLTQQAAIRSNGSATAAAASAANQQLLEYIGGLVDQRIAEPRNDLISKLVVEQLKPGHLQRDDIIQMAFLMLVAGNAMMVNMINLGIVTLFENPSQLADLKKDLSLVPQFVEELCRFHTASAMATRRVAKVDIELGGKTIKAGEGIIAATQSGNRDADVFPDPDTFNMHRKRGAESAFGFGYGEHRCVAEWLARAELEIVFTTLFRRLPDLRLAVPLDEVKYSDPSKDVGITELPITW</sequence>
<dbReference type="InterPro" id="IPR004837">
    <property type="entry name" value="NaCa_Exmemb"/>
</dbReference>
<feature type="region of interest" description="Disordered" evidence="12">
    <location>
        <begin position="161"/>
        <end position="183"/>
    </location>
</feature>
<feature type="domain" description="Sodium/calcium exchanger membrane region" evidence="14">
    <location>
        <begin position="10"/>
        <end position="148"/>
    </location>
</feature>
<dbReference type="SUPFAM" id="SSF48264">
    <property type="entry name" value="Cytochrome P450"/>
    <property type="match status" value="1"/>
</dbReference>
<dbReference type="GO" id="GO:0005506">
    <property type="term" value="F:iron ion binding"/>
    <property type="evidence" value="ECO:0007669"/>
    <property type="project" value="InterPro"/>
</dbReference>
<feature type="transmembrane region" description="Helical" evidence="13">
    <location>
        <begin position="44"/>
        <end position="65"/>
    </location>
</feature>
<feature type="transmembrane region" description="Helical" evidence="13">
    <location>
        <begin position="246"/>
        <end position="267"/>
    </location>
</feature>
<feature type="domain" description="Sodium/calcium exchanger membrane region" evidence="14">
    <location>
        <begin position="216"/>
        <end position="350"/>
    </location>
</feature>
<keyword evidence="5 13" id="KW-0812">Transmembrane</keyword>
<dbReference type="GO" id="GO:0016705">
    <property type="term" value="F:oxidoreductase activity, acting on paired donors, with incorporation or reduction of molecular oxygen"/>
    <property type="evidence" value="ECO:0007669"/>
    <property type="project" value="InterPro"/>
</dbReference>
<keyword evidence="4" id="KW-0349">Heme</keyword>
<protein>
    <submittedName>
        <fullName evidence="15">Cytochrome P450</fullName>
    </submittedName>
</protein>
<dbReference type="InterPro" id="IPR001128">
    <property type="entry name" value="Cyt_P450"/>
</dbReference>
<comment type="similarity">
    <text evidence="2">Belongs to the Ca(2+):cation antiporter (CaCA) (TC 2.A.19) family.</text>
</comment>
<keyword evidence="7 13" id="KW-1133">Transmembrane helix</keyword>
<feature type="transmembrane region" description="Helical" evidence="13">
    <location>
        <begin position="6"/>
        <end position="24"/>
    </location>
</feature>
<feature type="transmembrane region" description="Helical" evidence="13">
    <location>
        <begin position="131"/>
        <end position="152"/>
    </location>
</feature>
<evidence type="ECO:0000256" key="3">
    <source>
        <dbReference type="ARBA" id="ARBA00010617"/>
    </source>
</evidence>
<accession>A0A178FCI8</accession>
<evidence type="ECO:0000256" key="11">
    <source>
        <dbReference type="ARBA" id="ARBA00023136"/>
    </source>
</evidence>
<dbReference type="InterPro" id="IPR044880">
    <property type="entry name" value="NCX_ion-bd_dom_sf"/>
</dbReference>
<keyword evidence="16" id="KW-1185">Reference proteome</keyword>
<feature type="transmembrane region" description="Helical" evidence="13">
    <location>
        <begin position="107"/>
        <end position="125"/>
    </location>
</feature>
<keyword evidence="10" id="KW-0503">Monooxygenase</keyword>
<dbReference type="EMBL" id="LHPN01000013">
    <property type="protein sequence ID" value="OAL69734.1"/>
    <property type="molecule type" value="Genomic_DNA"/>
</dbReference>
<name>A0A178FCI8_TRIVO</name>
<evidence type="ECO:0000256" key="5">
    <source>
        <dbReference type="ARBA" id="ARBA00022692"/>
    </source>
</evidence>
<evidence type="ECO:0000256" key="2">
    <source>
        <dbReference type="ARBA" id="ARBA00008170"/>
    </source>
</evidence>
<dbReference type="CDD" id="cd11030">
    <property type="entry name" value="CYP105-like"/>
    <property type="match status" value="1"/>
</dbReference>